<dbReference type="eggNOG" id="COG4695">
    <property type="taxonomic scope" value="Bacteria"/>
</dbReference>
<reference evidence="3" key="1">
    <citation type="submission" date="2011-03" db="EMBL/GenBank/DDBJ databases">
        <title>Draft genome sequence of Brevundimonas diminuta.</title>
        <authorList>
            <person name="Brown P.J.B."/>
            <person name="Buechlein A."/>
            <person name="Hemmerich C."/>
            <person name="Brun Y.V."/>
        </authorList>
    </citation>
    <scope>NUCLEOTIDE SEQUENCE [LARGE SCALE GENOMIC DNA]</scope>
    <source>
        <strain evidence="3">C19</strain>
    </source>
</reference>
<comment type="similarity">
    <text evidence="1">Belongs to the phage portal family. PBSX subfamily.</text>
</comment>
<sequence length="323" mass="36325">MFTFGEPESVLDRRDVAQYAEAWRNGRWYEPPVAMRDLARLLNVNPHHRSAIDVKRNLLVSSFVPSTMLSRGEFSKWAFDFLWAGNGFIERVDNIGGRAMALKHSMAINTKRGVKDGEYFFVNNRWQVHDFKPGSIFHLIEHDATQEIYGLPGYLSAMQSALLNEESTLFRRKYFKNGAHAGFVFYLNEETIDDESADEIEESLKGTKGKGNFRNIFIHAPKGKKDGVQIIPIGDASAKDEFLNIKNTTRDDILASHRVPPQLLGVVPSNTGGFGDVEKAENTFMRVEILPLQARLLELNEWLGVEVVRFVPWAPPAAAASGG</sequence>
<name>F4QJD7_9CAUL</name>
<evidence type="ECO:0000313" key="3">
    <source>
        <dbReference type="Proteomes" id="UP000006512"/>
    </source>
</evidence>
<dbReference type="NCBIfam" id="TIGR01540">
    <property type="entry name" value="portal_PBSX"/>
    <property type="match status" value="1"/>
</dbReference>
<dbReference type="AlphaFoldDB" id="F4QJD7"/>
<dbReference type="InterPro" id="IPR006944">
    <property type="entry name" value="Phage/GTA_portal"/>
</dbReference>
<dbReference type="Proteomes" id="UP000006512">
    <property type="component" value="Unassembled WGS sequence"/>
</dbReference>
<dbReference type="InterPro" id="IPR030935">
    <property type="entry name" value="PBSX_Proteobac"/>
</dbReference>
<accession>F4QJD7</accession>
<proteinExistence type="inferred from homology"/>
<keyword evidence="3" id="KW-1185">Reference proteome</keyword>
<dbReference type="PIRSF" id="PIRSF018494">
    <property type="entry name" value="PBSX_VPQ"/>
    <property type="match status" value="1"/>
</dbReference>
<evidence type="ECO:0000313" key="2">
    <source>
        <dbReference type="EMBL" id="EGF93120.1"/>
    </source>
</evidence>
<dbReference type="STRING" id="715226.ABI_15600"/>
<dbReference type="HOGENOM" id="CLU_068879_0_0_5"/>
<gene>
    <name evidence="2" type="ORF">ABI_15600</name>
</gene>
<dbReference type="OrthoDB" id="5449776at2"/>
<dbReference type="Pfam" id="PF04860">
    <property type="entry name" value="Phage_portal"/>
    <property type="match status" value="1"/>
</dbReference>
<organism evidence="2 3">
    <name type="scientific">Asticcacaulis biprosthecium C19</name>
    <dbReference type="NCBI Taxonomy" id="715226"/>
    <lineage>
        <taxon>Bacteria</taxon>
        <taxon>Pseudomonadati</taxon>
        <taxon>Pseudomonadota</taxon>
        <taxon>Alphaproteobacteria</taxon>
        <taxon>Caulobacterales</taxon>
        <taxon>Caulobacteraceae</taxon>
        <taxon>Asticcacaulis</taxon>
    </lineage>
</organism>
<protein>
    <submittedName>
        <fullName evidence="2">Phage portal protein, PBSX family</fullName>
    </submittedName>
</protein>
<dbReference type="InterPro" id="IPR006430">
    <property type="entry name" value="Phage_portal_PBSX"/>
</dbReference>
<dbReference type="EMBL" id="GL883077">
    <property type="protein sequence ID" value="EGF93120.1"/>
    <property type="molecule type" value="Genomic_DNA"/>
</dbReference>
<evidence type="ECO:0000256" key="1">
    <source>
        <dbReference type="ARBA" id="ARBA00006799"/>
    </source>
</evidence>